<evidence type="ECO:0000313" key="9">
    <source>
        <dbReference type="Proteomes" id="UP000002007"/>
    </source>
</evidence>
<dbReference type="InterPro" id="IPR019533">
    <property type="entry name" value="Peptidase_S26"/>
</dbReference>
<dbReference type="RefSeq" id="WP_012244678.1">
    <property type="nucleotide sequence ID" value="NC_010168.1"/>
</dbReference>
<evidence type="ECO:0000259" key="7">
    <source>
        <dbReference type="Pfam" id="PF10502"/>
    </source>
</evidence>
<dbReference type="PANTHER" id="PTHR43390">
    <property type="entry name" value="SIGNAL PEPTIDASE I"/>
    <property type="match status" value="1"/>
</dbReference>
<evidence type="ECO:0000256" key="5">
    <source>
        <dbReference type="PIRSR" id="PIRSR600223-1"/>
    </source>
</evidence>
<evidence type="ECO:0000256" key="1">
    <source>
        <dbReference type="ARBA" id="ARBA00004401"/>
    </source>
</evidence>
<dbReference type="PROSITE" id="PS00501">
    <property type="entry name" value="SPASE_I_1"/>
    <property type="match status" value="1"/>
</dbReference>
<dbReference type="GO" id="GO:0004252">
    <property type="term" value="F:serine-type endopeptidase activity"/>
    <property type="evidence" value="ECO:0007669"/>
    <property type="project" value="InterPro"/>
</dbReference>
<sequence>MQQTGRRWFSVILTAGIVLFLASVALVLLRYQPFAIPSSSMASTLQIGDRVLADRWDTDAQRGDIFVFNASLWGAGGTEIKRVLGIGGDKVSCNAGGPLLVNGEPVLETYLPQGGSGSTVSFDIVVPAGRVFLLGDNRNSSLDSRAHLDQSSGTIPIASIQAKYSATIYPAAHASIFPTNGFIKVLFGGVAAGLLLSVLAGFLLIGQWLLGKLARKQ</sequence>
<keyword evidence="9" id="KW-1185">Reference proteome</keyword>
<proteinExistence type="inferred from homology"/>
<dbReference type="HOGENOM" id="CLU_028723_0_2_11"/>
<evidence type="ECO:0000256" key="4">
    <source>
        <dbReference type="ARBA" id="ARBA00022801"/>
    </source>
</evidence>
<evidence type="ECO:0000313" key="8">
    <source>
        <dbReference type="EMBL" id="ABY22992.1"/>
    </source>
</evidence>
<dbReference type="InterPro" id="IPR019756">
    <property type="entry name" value="Pept_S26A_signal_pept_1_Ser-AS"/>
</dbReference>
<feature type="transmembrane region" description="Helical" evidence="6">
    <location>
        <begin position="185"/>
        <end position="210"/>
    </location>
</feature>
<dbReference type="PRINTS" id="PR00727">
    <property type="entry name" value="LEADERPTASE"/>
</dbReference>
<comment type="subcellular location">
    <subcellularLocation>
        <location evidence="1">Cell membrane</location>
        <topology evidence="1">Single-pass type II membrane protein</topology>
    </subcellularLocation>
    <subcellularLocation>
        <location evidence="6">Membrane</location>
        <topology evidence="6">Single-pass type II membrane protein</topology>
    </subcellularLocation>
</comment>
<keyword evidence="3 6" id="KW-0645">Protease</keyword>
<comment type="catalytic activity">
    <reaction evidence="6">
        <text>Cleavage of hydrophobic, N-terminal signal or leader sequences from secreted and periplasmic proteins.</text>
        <dbReference type="EC" id="3.4.21.89"/>
    </reaction>
</comment>
<dbReference type="GO" id="GO:0005886">
    <property type="term" value="C:plasma membrane"/>
    <property type="evidence" value="ECO:0007669"/>
    <property type="project" value="UniProtKB-SubCell"/>
</dbReference>
<feature type="active site" evidence="5">
    <location>
        <position position="81"/>
    </location>
</feature>
<dbReference type="AlphaFoldDB" id="A9WN62"/>
<dbReference type="InterPro" id="IPR036286">
    <property type="entry name" value="LexA/Signal_pep-like_sf"/>
</dbReference>
<dbReference type="KEGG" id="rsa:RSal33209_1255"/>
<dbReference type="Pfam" id="PF10502">
    <property type="entry name" value="Peptidase_S26"/>
    <property type="match status" value="1"/>
</dbReference>
<dbReference type="SUPFAM" id="SSF51306">
    <property type="entry name" value="LexA/Signal peptidase"/>
    <property type="match status" value="1"/>
</dbReference>
<dbReference type="MEROPS" id="S26.026"/>
<keyword evidence="6" id="KW-0812">Transmembrane</keyword>
<comment type="caution">
    <text evidence="6">Lacks conserved residue(s) required for the propagation of feature annotation.</text>
</comment>
<reference evidence="9" key="1">
    <citation type="journal article" date="2008" name="J. Bacteriol.">
        <title>Genome sequence of the fish pathogen Renibacterium salmoninarum suggests reductive evolution away from an environmental Arthrobacter ancestor.</title>
        <authorList>
            <person name="Wiens G.D."/>
            <person name="Rockey D.D."/>
            <person name="Wu Z."/>
            <person name="Chang J."/>
            <person name="Levy R."/>
            <person name="Crane S."/>
            <person name="Chen D.S."/>
            <person name="Capri G.R."/>
            <person name="Burnett J.R."/>
            <person name="Sudheesh P.S."/>
            <person name="Schipma M.J."/>
            <person name="Burd H."/>
            <person name="Bhattacharyya A."/>
            <person name="Rhodes L.D."/>
            <person name="Kaul R."/>
            <person name="Strom M.S."/>
        </authorList>
    </citation>
    <scope>NUCLEOTIDE SEQUENCE [LARGE SCALE GENOMIC DNA]</scope>
    <source>
        <strain evidence="9">ATCC 33209 / DSM 20767 / JCM 11484 / NBRC 15589 / NCIMB 2235</strain>
    </source>
</reference>
<name>A9WN62_RENSM</name>
<feature type="transmembrane region" description="Helical" evidence="6">
    <location>
        <begin position="12"/>
        <end position="31"/>
    </location>
</feature>
<dbReference type="GO" id="GO:0006465">
    <property type="term" value="P:signal peptide processing"/>
    <property type="evidence" value="ECO:0007669"/>
    <property type="project" value="InterPro"/>
</dbReference>
<dbReference type="Gene3D" id="2.10.109.10">
    <property type="entry name" value="Umud Fragment, subunit A"/>
    <property type="match status" value="1"/>
</dbReference>
<comment type="similarity">
    <text evidence="2 6">Belongs to the peptidase S26 family.</text>
</comment>
<dbReference type="STRING" id="288705.RSal33209_1255"/>
<protein>
    <recommendedName>
        <fullName evidence="6">Signal peptidase I</fullName>
        <ecNumber evidence="6">3.4.21.89</ecNumber>
    </recommendedName>
</protein>
<keyword evidence="4 6" id="KW-0378">Hydrolase</keyword>
<dbReference type="PANTHER" id="PTHR43390:SF1">
    <property type="entry name" value="CHLOROPLAST PROCESSING PEPTIDASE"/>
    <property type="match status" value="1"/>
</dbReference>
<keyword evidence="6" id="KW-1133">Transmembrane helix</keyword>
<dbReference type="CDD" id="cd06530">
    <property type="entry name" value="S26_SPase_I"/>
    <property type="match status" value="1"/>
</dbReference>
<evidence type="ECO:0000256" key="6">
    <source>
        <dbReference type="RuleBase" id="RU362042"/>
    </source>
</evidence>
<keyword evidence="6" id="KW-0472">Membrane</keyword>
<dbReference type="EMBL" id="CP000910">
    <property type="protein sequence ID" value="ABY22992.1"/>
    <property type="molecule type" value="Genomic_DNA"/>
</dbReference>
<evidence type="ECO:0000256" key="3">
    <source>
        <dbReference type="ARBA" id="ARBA00022670"/>
    </source>
</evidence>
<accession>A9WN62</accession>
<dbReference type="NCBIfam" id="TIGR02227">
    <property type="entry name" value="sigpep_I_bact"/>
    <property type="match status" value="1"/>
</dbReference>
<feature type="domain" description="Peptidase S26" evidence="7">
    <location>
        <begin position="8"/>
        <end position="167"/>
    </location>
</feature>
<dbReference type="InterPro" id="IPR000223">
    <property type="entry name" value="Pept_S26A_signal_pept_1"/>
</dbReference>
<dbReference type="Proteomes" id="UP000002007">
    <property type="component" value="Chromosome"/>
</dbReference>
<feature type="active site" evidence="5">
    <location>
        <position position="40"/>
    </location>
</feature>
<dbReference type="eggNOG" id="COG0681">
    <property type="taxonomic scope" value="Bacteria"/>
</dbReference>
<gene>
    <name evidence="8" type="ordered locus">RSal33209_1255</name>
</gene>
<evidence type="ECO:0000256" key="2">
    <source>
        <dbReference type="ARBA" id="ARBA00009370"/>
    </source>
</evidence>
<organism evidence="8 9">
    <name type="scientific">Renibacterium salmoninarum (strain ATCC 33209 / DSM 20767 / JCM 11484 / NBRC 15589 / NCIMB 2235)</name>
    <dbReference type="NCBI Taxonomy" id="288705"/>
    <lineage>
        <taxon>Bacteria</taxon>
        <taxon>Bacillati</taxon>
        <taxon>Actinomycetota</taxon>
        <taxon>Actinomycetes</taxon>
        <taxon>Micrococcales</taxon>
        <taxon>Micrococcaceae</taxon>
        <taxon>Renibacterium</taxon>
    </lineage>
</organism>
<dbReference type="EC" id="3.4.21.89" evidence="6"/>
<dbReference type="GO" id="GO:0009003">
    <property type="term" value="F:signal peptidase activity"/>
    <property type="evidence" value="ECO:0007669"/>
    <property type="project" value="UniProtKB-EC"/>
</dbReference>